<protein>
    <submittedName>
        <fullName evidence="7">Helix-turn-helix protein</fullName>
    </submittedName>
</protein>
<dbReference type="Pfam" id="PF09856">
    <property type="entry name" value="ScfRs"/>
    <property type="match status" value="1"/>
</dbReference>
<dbReference type="PANTHER" id="PTHR46797">
    <property type="entry name" value="HTH-TYPE TRANSCRIPTIONAL REGULATOR"/>
    <property type="match status" value="1"/>
</dbReference>
<dbReference type="NCBIfam" id="NF038139">
    <property type="entry name" value="Reg_Aceta_RamB"/>
    <property type="match status" value="1"/>
</dbReference>
<evidence type="ECO:0000256" key="1">
    <source>
        <dbReference type="ARBA" id="ARBA00007227"/>
    </source>
</evidence>
<dbReference type="PROSITE" id="PS50943">
    <property type="entry name" value="HTH_CROC1"/>
    <property type="match status" value="1"/>
</dbReference>
<dbReference type="Gene3D" id="1.10.260.40">
    <property type="entry name" value="lambda repressor-like DNA-binding domains"/>
    <property type="match status" value="1"/>
</dbReference>
<dbReference type="RefSeq" id="WP_123961005.1">
    <property type="nucleotide sequence ID" value="NZ_CP033898.1"/>
</dbReference>
<evidence type="ECO:0000256" key="3">
    <source>
        <dbReference type="ARBA" id="ARBA00023015"/>
    </source>
</evidence>
<dbReference type="InterPro" id="IPR026281">
    <property type="entry name" value="HTH_RamB"/>
</dbReference>
<dbReference type="SUPFAM" id="SSF47413">
    <property type="entry name" value="lambda repressor-like DNA-binding domains"/>
    <property type="match status" value="1"/>
</dbReference>
<dbReference type="InterPro" id="IPR050807">
    <property type="entry name" value="TransReg_Diox_bact_type"/>
</dbReference>
<sequence>MTKTYVGSRLRQLRRERDLSQASLAHALGLSASYVNQIEHDVRPLTLTVLDRITETFGVDRTFFSRDDNSRLVAEIQDVTLDREICPTPINLEHLSDMVEHHPDVARLMVAMHRRYRNVRDKLSVATDARFAGSNNETAAVSEALSMPHDEVRDFFYAHQNYLDVLDRNAEALAKELAIRTFDIRGTEQAIIQQLRHHGVTIDIRELGGALHHFDRLSNTISLSPLLDTGQRAFRLASELGFLQAGSTIQALVEDAGFNTEEAQRLGMRGLASYYAAALMMPYALFHAQAERCGYDIEYLSTMFGVGYETICHRLSTLQRENLRGIPFTFIRADRAGNISKRQSATGFHFTHAGGTCPLWNVYEAFSTPGQIVRQVAQMPDGRTYLWIARTVRHDIGRFGDTGKLFSIALGCQIQHASRTVYATGLDLNHTVPIGAGCRVCLREDCAQRAFPPVNRPIHIDAHSSSIAPY</sequence>
<dbReference type="Proteomes" id="UP000271426">
    <property type="component" value="Chromosome"/>
</dbReference>
<keyword evidence="3" id="KW-0805">Transcription regulation</keyword>
<dbReference type="Pfam" id="PF01381">
    <property type="entry name" value="HTH_3"/>
    <property type="match status" value="1"/>
</dbReference>
<keyword evidence="2" id="KW-0678">Repressor</keyword>
<dbReference type="GO" id="GO:0003700">
    <property type="term" value="F:DNA-binding transcription factor activity"/>
    <property type="evidence" value="ECO:0007669"/>
    <property type="project" value="TreeGrafter"/>
</dbReference>
<evidence type="ECO:0000256" key="5">
    <source>
        <dbReference type="ARBA" id="ARBA00023163"/>
    </source>
</evidence>
<evidence type="ECO:0000256" key="2">
    <source>
        <dbReference type="ARBA" id="ARBA00022491"/>
    </source>
</evidence>
<dbReference type="EMBL" id="CP033898">
    <property type="protein sequence ID" value="AZA10148.1"/>
    <property type="molecule type" value="Genomic_DNA"/>
</dbReference>
<keyword evidence="8" id="KW-1185">Reference proteome</keyword>
<dbReference type="GO" id="GO:0003677">
    <property type="term" value="F:DNA binding"/>
    <property type="evidence" value="ECO:0007669"/>
    <property type="project" value="UniProtKB-KW"/>
</dbReference>
<dbReference type="Pfam" id="PF06114">
    <property type="entry name" value="Peptidase_M78"/>
    <property type="match status" value="1"/>
</dbReference>
<dbReference type="InterPro" id="IPR010982">
    <property type="entry name" value="Lambda_DNA-bd_dom_sf"/>
</dbReference>
<proteinExistence type="inferred from homology"/>
<dbReference type="SMART" id="SM00530">
    <property type="entry name" value="HTH_XRE"/>
    <property type="match status" value="1"/>
</dbReference>
<comment type="similarity">
    <text evidence="1">Belongs to the short-chain fatty acyl-CoA assimilation regulator (ScfR) family.</text>
</comment>
<dbReference type="InterPro" id="IPR010359">
    <property type="entry name" value="IrrE_HExxH"/>
</dbReference>
<evidence type="ECO:0000313" key="7">
    <source>
        <dbReference type="EMBL" id="AZA10148.1"/>
    </source>
</evidence>
<reference evidence="7 8" key="1">
    <citation type="submission" date="2018-11" db="EMBL/GenBank/DDBJ databases">
        <authorList>
            <person name="Kleinhagauer T."/>
            <person name="Glaeser S.P."/>
            <person name="Spergser J."/>
            <person name="Ruckert C."/>
            <person name="Kaempfer P."/>
            <person name="Busse H.-J."/>
        </authorList>
    </citation>
    <scope>NUCLEOTIDE SEQUENCE [LARGE SCALE GENOMIC DNA]</scope>
    <source>
        <strain evidence="7 8">812CH</strain>
    </source>
</reference>
<dbReference type="InterPro" id="IPR018653">
    <property type="entry name" value="ScfR_C"/>
</dbReference>
<dbReference type="InterPro" id="IPR001387">
    <property type="entry name" value="Cro/C1-type_HTH"/>
</dbReference>
<evidence type="ECO:0000256" key="4">
    <source>
        <dbReference type="ARBA" id="ARBA00023125"/>
    </source>
</evidence>
<dbReference type="KEGG" id="cpso:CPPEL_10245"/>
<dbReference type="PIRSF" id="PIRSF019251">
    <property type="entry name" value="Rv0465c"/>
    <property type="match status" value="1"/>
</dbReference>
<feature type="domain" description="HTH cro/C1-type" evidence="6">
    <location>
        <begin position="10"/>
        <end position="64"/>
    </location>
</feature>
<organism evidence="7 8">
    <name type="scientific">Corynebacterium pseudopelargi</name>
    <dbReference type="NCBI Taxonomy" id="2080757"/>
    <lineage>
        <taxon>Bacteria</taxon>
        <taxon>Bacillati</taxon>
        <taxon>Actinomycetota</taxon>
        <taxon>Actinomycetes</taxon>
        <taxon>Mycobacteriales</taxon>
        <taxon>Corynebacteriaceae</taxon>
        <taxon>Corynebacterium</taxon>
    </lineage>
</organism>
<evidence type="ECO:0000259" key="6">
    <source>
        <dbReference type="PROSITE" id="PS50943"/>
    </source>
</evidence>
<dbReference type="FunFam" id="1.10.260.40:FF:000025">
    <property type="entry name" value="Cro/Cl family transcriptional regulator"/>
    <property type="match status" value="1"/>
</dbReference>
<dbReference type="AlphaFoldDB" id="A0A3G6IZN8"/>
<gene>
    <name evidence="7" type="ORF">CPPEL_10245</name>
</gene>
<dbReference type="CDD" id="cd00093">
    <property type="entry name" value="HTH_XRE"/>
    <property type="match status" value="1"/>
</dbReference>
<accession>A0A3G6IZN8</accession>
<dbReference type="GO" id="GO:0005829">
    <property type="term" value="C:cytosol"/>
    <property type="evidence" value="ECO:0007669"/>
    <property type="project" value="TreeGrafter"/>
</dbReference>
<dbReference type="OrthoDB" id="9810578at2"/>
<dbReference type="PANTHER" id="PTHR46797:SF23">
    <property type="entry name" value="HTH-TYPE TRANSCRIPTIONAL REGULATOR SUTR"/>
    <property type="match status" value="1"/>
</dbReference>
<name>A0A3G6IZN8_9CORY</name>
<evidence type="ECO:0000313" key="8">
    <source>
        <dbReference type="Proteomes" id="UP000271426"/>
    </source>
</evidence>
<keyword evidence="4" id="KW-0238">DNA-binding</keyword>
<keyword evidence="5" id="KW-0804">Transcription</keyword>